<protein>
    <submittedName>
        <fullName evidence="9">Uncharacterized protein</fullName>
    </submittedName>
</protein>
<evidence type="ECO:0000256" key="6">
    <source>
        <dbReference type="ARBA" id="ARBA00022801"/>
    </source>
</evidence>
<comment type="caution">
    <text evidence="9">The sequence shown here is derived from an EMBL/GenBank/DDBJ whole genome shotgun (WGS) entry which is preliminary data.</text>
</comment>
<evidence type="ECO:0000256" key="8">
    <source>
        <dbReference type="ARBA" id="ARBA00023049"/>
    </source>
</evidence>
<dbReference type="InterPro" id="IPR000555">
    <property type="entry name" value="JAMM/MPN+_dom"/>
</dbReference>
<dbReference type="Pfam" id="PF01398">
    <property type="entry name" value="JAB"/>
    <property type="match status" value="1"/>
</dbReference>
<dbReference type="GO" id="GO:0005768">
    <property type="term" value="C:endosome"/>
    <property type="evidence" value="ECO:0007669"/>
    <property type="project" value="TreeGrafter"/>
</dbReference>
<dbReference type="Gene3D" id="3.40.140.10">
    <property type="entry name" value="Cytidine Deaminase, domain 2"/>
    <property type="match status" value="1"/>
</dbReference>
<dbReference type="PANTHER" id="PTHR12947:SF13">
    <property type="entry name" value="FI19924P1"/>
    <property type="match status" value="1"/>
</dbReference>
<dbReference type="InterPro" id="IPR015063">
    <property type="entry name" value="USP8_dimer"/>
</dbReference>
<comment type="cofactor">
    <cofactor evidence="1">
        <name>Zn(2+)</name>
        <dbReference type="ChEBI" id="CHEBI:29105"/>
    </cofactor>
</comment>
<evidence type="ECO:0000256" key="3">
    <source>
        <dbReference type="ARBA" id="ARBA00022670"/>
    </source>
</evidence>
<dbReference type="SUPFAM" id="SSF102712">
    <property type="entry name" value="JAB1/MPN domain"/>
    <property type="match status" value="1"/>
</dbReference>
<evidence type="ECO:0000313" key="9">
    <source>
        <dbReference type="EMBL" id="CAH1794696.1"/>
    </source>
</evidence>
<keyword evidence="3" id="KW-0645">Protease</keyword>
<evidence type="ECO:0000256" key="5">
    <source>
        <dbReference type="ARBA" id="ARBA00022786"/>
    </source>
</evidence>
<keyword evidence="8" id="KW-0482">Metalloprotease</keyword>
<dbReference type="SMART" id="SM00232">
    <property type="entry name" value="JAB_MPN"/>
    <property type="match status" value="1"/>
</dbReference>
<evidence type="ECO:0000313" key="10">
    <source>
        <dbReference type="Proteomes" id="UP000749559"/>
    </source>
</evidence>
<dbReference type="GO" id="GO:0061578">
    <property type="term" value="F:K63-linked deubiquitinase activity"/>
    <property type="evidence" value="ECO:0007669"/>
    <property type="project" value="InterPro"/>
</dbReference>
<dbReference type="GO" id="GO:0140492">
    <property type="term" value="F:metal-dependent deubiquitinase activity"/>
    <property type="evidence" value="ECO:0007669"/>
    <property type="project" value="InterPro"/>
</dbReference>
<dbReference type="PANTHER" id="PTHR12947">
    <property type="entry name" value="AMSH-LIKE PROTEASE"/>
    <property type="match status" value="1"/>
</dbReference>
<dbReference type="GO" id="GO:0070536">
    <property type="term" value="P:protein K63-linked deubiquitination"/>
    <property type="evidence" value="ECO:0007669"/>
    <property type="project" value="InterPro"/>
</dbReference>
<dbReference type="FunFam" id="3.40.140.10:FF:000010">
    <property type="entry name" value="AMSH-like protease isoform X1"/>
    <property type="match status" value="1"/>
</dbReference>
<evidence type="ECO:0000256" key="1">
    <source>
        <dbReference type="ARBA" id="ARBA00001947"/>
    </source>
</evidence>
<keyword evidence="6" id="KW-0378">Hydrolase</keyword>
<name>A0A8J1U5T9_OWEFU</name>
<dbReference type="GO" id="GO:0046872">
    <property type="term" value="F:metal ion binding"/>
    <property type="evidence" value="ECO:0007669"/>
    <property type="project" value="UniProtKB-KW"/>
</dbReference>
<dbReference type="SUPFAM" id="SSF140856">
    <property type="entry name" value="USP8 N-terminal domain-like"/>
    <property type="match status" value="1"/>
</dbReference>
<gene>
    <name evidence="9" type="ORF">OFUS_LOCUS19355</name>
</gene>
<dbReference type="PROSITE" id="PS50249">
    <property type="entry name" value="MPN"/>
    <property type="match status" value="1"/>
</dbReference>
<dbReference type="Gene3D" id="1.20.58.80">
    <property type="entry name" value="Phosphotransferase system, lactose/cellobiose-type IIA subunit"/>
    <property type="match status" value="1"/>
</dbReference>
<reference evidence="9" key="1">
    <citation type="submission" date="2022-03" db="EMBL/GenBank/DDBJ databases">
        <authorList>
            <person name="Martin C."/>
        </authorList>
    </citation>
    <scope>NUCLEOTIDE SEQUENCE</scope>
</reference>
<keyword evidence="5" id="KW-0833">Ubl conjugation pathway</keyword>
<keyword evidence="10" id="KW-1185">Reference proteome</keyword>
<accession>A0A8J1U5T9</accession>
<sequence>MPSLFSDIHDPAARVRALCEYGCKVEVDKAIPPRRYFRSGVEMLRMATQYHSEGDLESAFVLYSKYIALFVEKLPKHPEYKSTSPEERERNKKKMVQLFPLAEQVKKQLKERYSKEEELRQIEQRRVEEELAKQQEQERIAQEEQRANEEQRIRNEQERQYKILQEQELERQRQLEQDKDKIKNITGVIGGVTIADAAVNIPISPTAPPLGPPPDIDNSSLPPPPAYGEVYSGESKRSDIYKKVLPDIPSRDLKPVSPSAPPASDTGAITAGAGSVIPEYDRSAKPNLDHFTSVGASTSNKHGLRSVIVPQELMVKFLNIARSNTDRNIETCGILAGKLASNVFKISHVLIPKQSGTPDSCTTANEEELFDYQDKYDLITLGWIHTHPTQTAFLSSVDLHTHCSYQLMMPEAIAIVCAPKYNETGIFMLTPEYGLQFVANCTQTKFHPHPKEPPLFEDCCHVTLDPTASVTMADLRR</sequence>
<dbReference type="AlphaFoldDB" id="A0A8J1U5T9"/>
<dbReference type="GO" id="GO:0016020">
    <property type="term" value="C:membrane"/>
    <property type="evidence" value="ECO:0007669"/>
    <property type="project" value="TreeGrafter"/>
</dbReference>
<dbReference type="InterPro" id="IPR044098">
    <property type="entry name" value="STAMBP/STALP-like_MPN"/>
</dbReference>
<dbReference type="CDD" id="cd08066">
    <property type="entry name" value="MPN_AMSH_like"/>
    <property type="match status" value="1"/>
</dbReference>
<dbReference type="Pfam" id="PF08969">
    <property type="entry name" value="USP8_dimer"/>
    <property type="match status" value="1"/>
</dbReference>
<organism evidence="9 10">
    <name type="scientific">Owenia fusiformis</name>
    <name type="common">Polychaete worm</name>
    <dbReference type="NCBI Taxonomy" id="6347"/>
    <lineage>
        <taxon>Eukaryota</taxon>
        <taxon>Metazoa</taxon>
        <taxon>Spiralia</taxon>
        <taxon>Lophotrochozoa</taxon>
        <taxon>Annelida</taxon>
        <taxon>Polychaeta</taxon>
        <taxon>Sedentaria</taxon>
        <taxon>Canalipalpata</taxon>
        <taxon>Sabellida</taxon>
        <taxon>Oweniida</taxon>
        <taxon>Oweniidae</taxon>
        <taxon>Owenia</taxon>
    </lineage>
</organism>
<evidence type="ECO:0000256" key="7">
    <source>
        <dbReference type="ARBA" id="ARBA00022833"/>
    </source>
</evidence>
<evidence type="ECO:0000256" key="4">
    <source>
        <dbReference type="ARBA" id="ARBA00022723"/>
    </source>
</evidence>
<proteinExistence type="inferred from homology"/>
<dbReference type="Proteomes" id="UP000749559">
    <property type="component" value="Unassembled WGS sequence"/>
</dbReference>
<keyword evidence="4" id="KW-0479">Metal-binding</keyword>
<dbReference type="GO" id="GO:0006508">
    <property type="term" value="P:proteolysis"/>
    <property type="evidence" value="ECO:0007669"/>
    <property type="project" value="UniProtKB-KW"/>
</dbReference>
<dbReference type="OrthoDB" id="3640at2759"/>
<dbReference type="InterPro" id="IPR037518">
    <property type="entry name" value="MPN"/>
</dbReference>
<dbReference type="EMBL" id="CAIIXF020000009">
    <property type="protein sequence ID" value="CAH1794696.1"/>
    <property type="molecule type" value="Genomic_DNA"/>
</dbReference>
<comment type="similarity">
    <text evidence="2">Belongs to the peptidase M67C family.</text>
</comment>
<keyword evidence="7" id="KW-0862">Zinc</keyword>
<evidence type="ECO:0000256" key="2">
    <source>
        <dbReference type="ARBA" id="ARBA00010981"/>
    </source>
</evidence>